<accession>A0A2C9ZIM1</accession>
<dbReference type="Pfam" id="PF00440">
    <property type="entry name" value="TetR_N"/>
    <property type="match status" value="1"/>
</dbReference>
<evidence type="ECO:0000256" key="1">
    <source>
        <dbReference type="ARBA" id="ARBA00023015"/>
    </source>
</evidence>
<dbReference type="AlphaFoldDB" id="A0A2C9ZIM1"/>
<evidence type="ECO:0000313" key="7">
    <source>
        <dbReference type="Proteomes" id="UP000194632"/>
    </source>
</evidence>
<dbReference type="PROSITE" id="PS50977">
    <property type="entry name" value="HTH_TETR_2"/>
    <property type="match status" value="1"/>
</dbReference>
<name>A0A2C9ZIM1_9ACTN</name>
<keyword evidence="7" id="KW-1185">Reference proteome</keyword>
<sequence length="204" mass="21524">MGRIQEFDTTEVVRAARGIFWQRGYESASLPDLERATGIGRSSLYHAFGSKRGLFDAAVQSYLDEVVRPRLRPLTGGTVAPDAVENYLNGLRSALIDDTSPAREGCLLINTAGAPIGRDADVARTIAAYRDELRSAVGAGVRASAPALDDARRAALADAVTALVIAALALVRVVPAEAARGLDTAVALVREGRRTTGPQSVAVR</sequence>
<dbReference type="InterPro" id="IPR009057">
    <property type="entry name" value="Homeodomain-like_sf"/>
</dbReference>
<dbReference type="SUPFAM" id="SSF46689">
    <property type="entry name" value="Homeodomain-like"/>
    <property type="match status" value="1"/>
</dbReference>
<dbReference type="PANTHER" id="PTHR47506:SF1">
    <property type="entry name" value="HTH-TYPE TRANSCRIPTIONAL REGULATOR YJDC"/>
    <property type="match status" value="1"/>
</dbReference>
<dbReference type="Proteomes" id="UP000194632">
    <property type="component" value="Unassembled WGS sequence"/>
</dbReference>
<dbReference type="GO" id="GO:0003677">
    <property type="term" value="F:DNA binding"/>
    <property type="evidence" value="ECO:0007669"/>
    <property type="project" value="UniProtKB-UniRule"/>
</dbReference>
<dbReference type="PANTHER" id="PTHR47506">
    <property type="entry name" value="TRANSCRIPTIONAL REGULATORY PROTEIN"/>
    <property type="match status" value="1"/>
</dbReference>
<keyword evidence="3" id="KW-0804">Transcription</keyword>
<dbReference type="EMBL" id="NGFO01000018">
    <property type="protein sequence ID" value="OUC77708.1"/>
    <property type="molecule type" value="Genomic_DNA"/>
</dbReference>
<gene>
    <name evidence="6" type="ORF">CA982_15955</name>
</gene>
<dbReference type="RefSeq" id="WP_086536259.1">
    <property type="nucleotide sequence ID" value="NZ_JBLKRZ010000002.1"/>
</dbReference>
<keyword evidence="1" id="KW-0805">Transcription regulation</keyword>
<dbReference type="OrthoDB" id="9805134at2"/>
<protein>
    <submittedName>
        <fullName evidence="6">TetR family transcriptional regulator</fullName>
    </submittedName>
</protein>
<evidence type="ECO:0000256" key="3">
    <source>
        <dbReference type="ARBA" id="ARBA00023163"/>
    </source>
</evidence>
<comment type="caution">
    <text evidence="6">The sequence shown here is derived from an EMBL/GenBank/DDBJ whole genome shotgun (WGS) entry which is preliminary data.</text>
</comment>
<evidence type="ECO:0000313" key="6">
    <source>
        <dbReference type="EMBL" id="OUC77708.1"/>
    </source>
</evidence>
<evidence type="ECO:0000256" key="2">
    <source>
        <dbReference type="ARBA" id="ARBA00023125"/>
    </source>
</evidence>
<organism evidence="6 7">
    <name type="scientific">Gordonia lacunae</name>
    <dbReference type="NCBI Taxonomy" id="417102"/>
    <lineage>
        <taxon>Bacteria</taxon>
        <taxon>Bacillati</taxon>
        <taxon>Actinomycetota</taxon>
        <taxon>Actinomycetes</taxon>
        <taxon>Mycobacteriales</taxon>
        <taxon>Gordoniaceae</taxon>
        <taxon>Gordonia</taxon>
    </lineage>
</organism>
<reference evidence="6 7" key="1">
    <citation type="submission" date="2017-05" db="EMBL/GenBank/DDBJ databases">
        <title>Biotechnological potential of actinobacteria isolated from South African environments.</title>
        <authorList>
            <person name="Le Roes-Hill M."/>
            <person name="Prins A."/>
            <person name="Durrell K.A."/>
        </authorList>
    </citation>
    <scope>NUCLEOTIDE SEQUENCE [LARGE SCALE GENOMIC DNA]</scope>
    <source>
        <strain evidence="6">BS2</strain>
    </source>
</reference>
<dbReference type="Gene3D" id="1.10.357.10">
    <property type="entry name" value="Tetracycline Repressor, domain 2"/>
    <property type="match status" value="1"/>
</dbReference>
<proteinExistence type="predicted"/>
<feature type="domain" description="HTH tetR-type" evidence="5">
    <location>
        <begin position="6"/>
        <end position="66"/>
    </location>
</feature>
<feature type="DNA-binding region" description="H-T-H motif" evidence="4">
    <location>
        <begin position="29"/>
        <end position="48"/>
    </location>
</feature>
<evidence type="ECO:0000256" key="4">
    <source>
        <dbReference type="PROSITE-ProRule" id="PRU00335"/>
    </source>
</evidence>
<keyword evidence="2 4" id="KW-0238">DNA-binding</keyword>
<dbReference type="STRING" id="417102.CA982_15955"/>
<evidence type="ECO:0000259" key="5">
    <source>
        <dbReference type="PROSITE" id="PS50977"/>
    </source>
</evidence>
<dbReference type="PRINTS" id="PR00455">
    <property type="entry name" value="HTHTETR"/>
</dbReference>
<dbReference type="InterPro" id="IPR001647">
    <property type="entry name" value="HTH_TetR"/>
</dbReference>